<comment type="caution">
    <text evidence="3">The sequence shown here is derived from an EMBL/GenBank/DDBJ whole genome shotgun (WGS) entry which is preliminary data.</text>
</comment>
<dbReference type="GO" id="GO:0080120">
    <property type="term" value="P:CAAX-box protein maturation"/>
    <property type="evidence" value="ECO:0007669"/>
    <property type="project" value="UniProtKB-ARBA"/>
</dbReference>
<feature type="transmembrane region" description="Helical" evidence="1">
    <location>
        <begin position="150"/>
        <end position="169"/>
    </location>
</feature>
<feature type="transmembrane region" description="Helical" evidence="1">
    <location>
        <begin position="107"/>
        <end position="129"/>
    </location>
</feature>
<keyword evidence="4" id="KW-1185">Reference proteome</keyword>
<dbReference type="Proteomes" id="UP000315471">
    <property type="component" value="Unassembled WGS sequence"/>
</dbReference>
<keyword evidence="3" id="KW-0378">Hydrolase</keyword>
<feature type="transmembrane region" description="Helical" evidence="1">
    <location>
        <begin position="66"/>
        <end position="87"/>
    </location>
</feature>
<name>A0A5C6E5E7_9BACT</name>
<evidence type="ECO:0000313" key="4">
    <source>
        <dbReference type="Proteomes" id="UP000315471"/>
    </source>
</evidence>
<reference evidence="3 4" key="1">
    <citation type="submission" date="2019-02" db="EMBL/GenBank/DDBJ databases">
        <title>Deep-cultivation of Planctomycetes and their phenomic and genomic characterization uncovers novel biology.</title>
        <authorList>
            <person name="Wiegand S."/>
            <person name="Jogler M."/>
            <person name="Boedeker C."/>
            <person name="Pinto D."/>
            <person name="Vollmers J."/>
            <person name="Rivas-Marin E."/>
            <person name="Kohn T."/>
            <person name="Peeters S.H."/>
            <person name="Heuer A."/>
            <person name="Rast P."/>
            <person name="Oberbeckmann S."/>
            <person name="Bunk B."/>
            <person name="Jeske O."/>
            <person name="Meyerdierks A."/>
            <person name="Storesund J.E."/>
            <person name="Kallscheuer N."/>
            <person name="Luecker S."/>
            <person name="Lage O.M."/>
            <person name="Pohl T."/>
            <person name="Merkel B.J."/>
            <person name="Hornburger P."/>
            <person name="Mueller R.-W."/>
            <person name="Bruemmer F."/>
            <person name="Labrenz M."/>
            <person name="Spormann A.M."/>
            <person name="Op Den Camp H."/>
            <person name="Overmann J."/>
            <person name="Amann R."/>
            <person name="Jetten M.S.M."/>
            <person name="Mascher T."/>
            <person name="Medema M.H."/>
            <person name="Devos D.P."/>
            <person name="Kaster A.-K."/>
            <person name="Ovreas L."/>
            <person name="Rohde M."/>
            <person name="Galperin M.Y."/>
            <person name="Jogler C."/>
        </authorList>
    </citation>
    <scope>NUCLEOTIDE SEQUENCE [LARGE SCALE GENOMIC DNA]</scope>
    <source>
        <strain evidence="3 4">Q31b</strain>
    </source>
</reference>
<proteinExistence type="predicted"/>
<accession>A0A5C6E5E7</accession>
<feature type="transmembrane region" description="Helical" evidence="1">
    <location>
        <begin position="217"/>
        <end position="235"/>
    </location>
</feature>
<gene>
    <name evidence="3" type="ORF">Q31b_16150</name>
</gene>
<feature type="domain" description="CAAX prenyl protease 2/Lysostaphin resistance protein A-like" evidence="2">
    <location>
        <begin position="157"/>
        <end position="252"/>
    </location>
</feature>
<dbReference type="GO" id="GO:0004175">
    <property type="term" value="F:endopeptidase activity"/>
    <property type="evidence" value="ECO:0007669"/>
    <property type="project" value="UniProtKB-ARBA"/>
</dbReference>
<dbReference type="InterPro" id="IPR003675">
    <property type="entry name" value="Rce1/LyrA-like_dom"/>
</dbReference>
<dbReference type="RefSeq" id="WP_231617387.1">
    <property type="nucleotide sequence ID" value="NZ_SJPY01000002.1"/>
</dbReference>
<keyword evidence="3" id="KW-0645">Protease</keyword>
<evidence type="ECO:0000256" key="1">
    <source>
        <dbReference type="SAM" id="Phobius"/>
    </source>
</evidence>
<dbReference type="PANTHER" id="PTHR43592">
    <property type="entry name" value="CAAX AMINO TERMINAL PROTEASE"/>
    <property type="match status" value="1"/>
</dbReference>
<feature type="transmembrane region" description="Helical" evidence="1">
    <location>
        <begin position="189"/>
        <end position="210"/>
    </location>
</feature>
<protein>
    <submittedName>
        <fullName evidence="3">CAAX amino terminal protease self-immunity</fullName>
    </submittedName>
</protein>
<keyword evidence="1" id="KW-1133">Transmembrane helix</keyword>
<dbReference type="AlphaFoldDB" id="A0A5C6E5E7"/>
<dbReference type="Pfam" id="PF02517">
    <property type="entry name" value="Rce1-like"/>
    <property type="match status" value="1"/>
</dbReference>
<evidence type="ECO:0000313" key="3">
    <source>
        <dbReference type="EMBL" id="TWU44080.1"/>
    </source>
</evidence>
<keyword evidence="1" id="KW-0472">Membrane</keyword>
<keyword evidence="1" id="KW-0812">Transmembrane</keyword>
<sequence>MAMVAIHYLANAVSPTDFPSQSRRFANPAEICENGGGGMAKRCGVFNLWAMDENEDESIEQSADDLFLTAVLFESALGLIALLLGWLLGPDTRAMIPEANADGWMSIGSGLAYGVAAAVPILIAIELVRRLPFEAVRELERLGDDGMLKTLLNLGTAELLVISLCAGVGEELLFRGWLLPWLANGGAEAATATTFEWGFALAASSIAFGLVHPITRLYIVLAALMGLYFGGLLLWTENLLVPIAAHATYDAVQLIMPKFKADAQG</sequence>
<evidence type="ECO:0000259" key="2">
    <source>
        <dbReference type="Pfam" id="PF02517"/>
    </source>
</evidence>
<dbReference type="EMBL" id="SJPY01000002">
    <property type="protein sequence ID" value="TWU44080.1"/>
    <property type="molecule type" value="Genomic_DNA"/>
</dbReference>
<dbReference type="GO" id="GO:0006508">
    <property type="term" value="P:proteolysis"/>
    <property type="evidence" value="ECO:0007669"/>
    <property type="project" value="UniProtKB-KW"/>
</dbReference>
<organism evidence="3 4">
    <name type="scientific">Novipirellula aureliae</name>
    <dbReference type="NCBI Taxonomy" id="2527966"/>
    <lineage>
        <taxon>Bacteria</taxon>
        <taxon>Pseudomonadati</taxon>
        <taxon>Planctomycetota</taxon>
        <taxon>Planctomycetia</taxon>
        <taxon>Pirellulales</taxon>
        <taxon>Pirellulaceae</taxon>
        <taxon>Novipirellula</taxon>
    </lineage>
</organism>
<dbReference type="PANTHER" id="PTHR43592:SF15">
    <property type="entry name" value="CAAX AMINO TERMINAL PROTEASE FAMILY PROTEIN"/>
    <property type="match status" value="1"/>
</dbReference>